<dbReference type="InterPro" id="IPR049458">
    <property type="entry name" value="EpsG-like"/>
</dbReference>
<dbReference type="AlphaFoldDB" id="A0A6L5P6E7"/>
<dbReference type="EMBL" id="WJNA01000039">
    <property type="protein sequence ID" value="MRH09914.1"/>
    <property type="molecule type" value="Genomic_DNA"/>
</dbReference>
<evidence type="ECO:0000313" key="3">
    <source>
        <dbReference type="Proteomes" id="UP000472879"/>
    </source>
</evidence>
<feature type="transmembrane region" description="Helical" evidence="1">
    <location>
        <begin position="14"/>
        <end position="32"/>
    </location>
</feature>
<dbReference type="RefSeq" id="WP_153705298.1">
    <property type="nucleotide sequence ID" value="NZ_WJNA01000039.1"/>
</dbReference>
<feature type="transmembrane region" description="Helical" evidence="1">
    <location>
        <begin position="286"/>
        <end position="304"/>
    </location>
</feature>
<accession>A0A6L5P6E7</accession>
<keyword evidence="1" id="KW-0472">Membrane</keyword>
<reference evidence="2 3" key="1">
    <citation type="submission" date="2019-11" db="EMBL/GenBank/DDBJ databases">
        <title>Draft genome sequence of 12 host-associated Lactobacillus reuteri rodent strains.</title>
        <authorList>
            <person name="Zhang S."/>
            <person name="Ozcam M."/>
            <person name="Van Pijkeren J.P."/>
        </authorList>
    </citation>
    <scope>NUCLEOTIDE SEQUENCE [LARGE SCALE GENOMIC DNA]</scope>
    <source>
        <strain evidence="2 3">Lr4020</strain>
    </source>
</reference>
<protein>
    <recommendedName>
        <fullName evidence="4">EpsG family protein</fullName>
    </recommendedName>
</protein>
<feature type="transmembrane region" description="Helical" evidence="1">
    <location>
        <begin position="146"/>
        <end position="165"/>
    </location>
</feature>
<proteinExistence type="predicted"/>
<comment type="caution">
    <text evidence="2">The sequence shown here is derived from an EMBL/GenBank/DDBJ whole genome shotgun (WGS) entry which is preliminary data.</text>
</comment>
<feature type="transmembrane region" description="Helical" evidence="1">
    <location>
        <begin position="52"/>
        <end position="71"/>
    </location>
</feature>
<dbReference type="Proteomes" id="UP000472879">
    <property type="component" value="Unassembled WGS sequence"/>
</dbReference>
<feature type="transmembrane region" description="Helical" evidence="1">
    <location>
        <begin position="253"/>
        <end position="274"/>
    </location>
</feature>
<sequence>MITQNLIEWSNTTFYFYLLIPVSCFFLSKISLPIYQNELVANNIQKKSYLQIGILFAALILILIKCVSITGRDVQIGYQLDFNTANSLPTFRDPSIEIGFRILNVVIYHIYPNYDFFLFIVGLLTVFPVIYFIFKYRDYINVSLAFFSYATMFYIQGFSLIRIYLAASISLFSMDAVIHNKNKTALLWLIIAISIHKTSFVLLFIYILYWSRKVNKTFVVSFVMLMIIIITMSRTFILSHFSGRYEIYATQNSASAIGITAFAEYVPLFILWWIVKQKYTDKYSNLIFFVLLTGFSCAILSYSISIFGRLQALFIAIVFIIGYYSKEIGRKSKLNQLWLDLIFISYGLIQLIIYISEYYSLDDIMPYVSFLGFYI</sequence>
<name>A0A6L5P6E7_LIMRT</name>
<gene>
    <name evidence="2" type="ORF">GIX81_10830</name>
</gene>
<dbReference type="Pfam" id="PF14897">
    <property type="entry name" value="EpsG"/>
    <property type="match status" value="1"/>
</dbReference>
<keyword evidence="1" id="KW-1133">Transmembrane helix</keyword>
<evidence type="ECO:0008006" key="4">
    <source>
        <dbReference type="Google" id="ProtNLM"/>
    </source>
</evidence>
<feature type="transmembrane region" description="Helical" evidence="1">
    <location>
        <begin position="116"/>
        <end position="134"/>
    </location>
</feature>
<evidence type="ECO:0000313" key="2">
    <source>
        <dbReference type="EMBL" id="MRH09914.1"/>
    </source>
</evidence>
<keyword evidence="1" id="KW-0812">Transmembrane</keyword>
<feature type="transmembrane region" description="Helical" evidence="1">
    <location>
        <begin position="337"/>
        <end position="356"/>
    </location>
</feature>
<feature type="transmembrane region" description="Helical" evidence="1">
    <location>
        <begin position="217"/>
        <end position="241"/>
    </location>
</feature>
<feature type="transmembrane region" description="Helical" evidence="1">
    <location>
        <begin position="185"/>
        <end position="210"/>
    </location>
</feature>
<organism evidence="2 3">
    <name type="scientific">Limosilactobacillus reuteri</name>
    <name type="common">Lactobacillus reuteri</name>
    <dbReference type="NCBI Taxonomy" id="1598"/>
    <lineage>
        <taxon>Bacteria</taxon>
        <taxon>Bacillati</taxon>
        <taxon>Bacillota</taxon>
        <taxon>Bacilli</taxon>
        <taxon>Lactobacillales</taxon>
        <taxon>Lactobacillaceae</taxon>
        <taxon>Limosilactobacillus</taxon>
    </lineage>
</organism>
<evidence type="ECO:0000256" key="1">
    <source>
        <dbReference type="SAM" id="Phobius"/>
    </source>
</evidence>